<keyword evidence="1 3" id="KW-0808">Transferase</keyword>
<comment type="caution">
    <text evidence="3">The sequence shown here is derived from an EMBL/GenBank/DDBJ whole genome shotgun (WGS) entry which is preliminary data.</text>
</comment>
<dbReference type="EMBL" id="WEGH01000001">
    <property type="protein sequence ID" value="MQY03597.1"/>
    <property type="molecule type" value="Genomic_DNA"/>
</dbReference>
<protein>
    <submittedName>
        <fullName evidence="3">D-inositol-3-phosphate glycosyltransferase</fullName>
        <ecNumber evidence="3">2.4.1.250</ecNumber>
    </submittedName>
</protein>
<dbReference type="Gene3D" id="3.40.50.2000">
    <property type="entry name" value="Glycogen Phosphorylase B"/>
    <property type="match status" value="1"/>
</dbReference>
<evidence type="ECO:0000256" key="1">
    <source>
        <dbReference type="ARBA" id="ARBA00022679"/>
    </source>
</evidence>
<dbReference type="InterPro" id="IPR001296">
    <property type="entry name" value="Glyco_trans_1"/>
</dbReference>
<dbReference type="CDD" id="cd03801">
    <property type="entry name" value="GT4_PimA-like"/>
    <property type="match status" value="1"/>
</dbReference>
<dbReference type="PANTHER" id="PTHR12526:SF636">
    <property type="entry name" value="BLL3647 PROTEIN"/>
    <property type="match status" value="1"/>
</dbReference>
<feature type="domain" description="Glycosyl transferase family 1" evidence="2">
    <location>
        <begin position="154"/>
        <end position="302"/>
    </location>
</feature>
<gene>
    <name evidence="3" type="primary">mshA_2</name>
    <name evidence="3" type="ORF">ACRB68_16410</name>
</gene>
<keyword evidence="4" id="KW-1185">Reference proteome</keyword>
<sequence length="326" mass="33786">MTLYFVVPEDMGAPSGGNVYDRRICAALAARGRAVREVAGAGALAALPDGAAVLMDGLVACGVPEIVVPQAARLRAGVLVHLPLADETGLPPDRAADLDARERATLRAVRAVVATSGWGARRLAARHGLERVRVVRPGTDPAPLAPGTDGVSRLLCLGSVTPAKGQDVLVRALAGVADLPWTCELAGPLTRAPDHVARLRALITGCGLDGRVHLTGVRPRACLDTADLLVLPSRVETFGMVVTEALARGVPVLASDVGGVPEALGGAGLLAPPDDVPALSAALRRWLTEPALRTDLRASARARRGTLDGWAEAARQLDAVLEQDLR</sequence>
<proteinExistence type="predicted"/>
<accession>A0A7K0BR50</accession>
<dbReference type="Pfam" id="PF00534">
    <property type="entry name" value="Glycos_transf_1"/>
    <property type="match status" value="1"/>
</dbReference>
<evidence type="ECO:0000259" key="2">
    <source>
        <dbReference type="Pfam" id="PF00534"/>
    </source>
</evidence>
<dbReference type="PANTHER" id="PTHR12526">
    <property type="entry name" value="GLYCOSYLTRANSFERASE"/>
    <property type="match status" value="1"/>
</dbReference>
<reference evidence="3 4" key="1">
    <citation type="submission" date="2019-10" db="EMBL/GenBank/DDBJ databases">
        <title>Actinomadura rubteroloni sp. nov. and Actinomadura macrotermitis sp. nov., isolated from the gut of fungus growing-termite Macrotermes natalensis.</title>
        <authorList>
            <person name="Benndorf R."/>
            <person name="Martin K."/>
            <person name="Kuefner M."/>
            <person name="De Beer W."/>
            <person name="Kaster A.-K."/>
            <person name="Vollmers J."/>
            <person name="Poulsen M."/>
            <person name="Beemelmanns C."/>
        </authorList>
    </citation>
    <scope>NUCLEOTIDE SEQUENCE [LARGE SCALE GENOMIC DNA]</scope>
    <source>
        <strain evidence="3 4">RB68</strain>
    </source>
</reference>
<organism evidence="3 4">
    <name type="scientific">Actinomadura macrotermitis</name>
    <dbReference type="NCBI Taxonomy" id="2585200"/>
    <lineage>
        <taxon>Bacteria</taxon>
        <taxon>Bacillati</taxon>
        <taxon>Actinomycetota</taxon>
        <taxon>Actinomycetes</taxon>
        <taxon>Streptosporangiales</taxon>
        <taxon>Thermomonosporaceae</taxon>
        <taxon>Actinomadura</taxon>
    </lineage>
</organism>
<dbReference type="AlphaFoldDB" id="A0A7K0BR50"/>
<dbReference type="EC" id="2.4.1.250" evidence="3"/>
<name>A0A7K0BR50_9ACTN</name>
<keyword evidence="3" id="KW-0328">Glycosyltransferase</keyword>
<dbReference type="SUPFAM" id="SSF53756">
    <property type="entry name" value="UDP-Glycosyltransferase/glycogen phosphorylase"/>
    <property type="match status" value="1"/>
</dbReference>
<evidence type="ECO:0000313" key="3">
    <source>
        <dbReference type="EMBL" id="MQY03597.1"/>
    </source>
</evidence>
<dbReference type="GO" id="GO:0102710">
    <property type="term" value="F:D-inositol-3-phosphate glycosyltransferase activity"/>
    <property type="evidence" value="ECO:0007669"/>
    <property type="project" value="UniProtKB-EC"/>
</dbReference>
<evidence type="ECO:0000313" key="4">
    <source>
        <dbReference type="Proteomes" id="UP000487268"/>
    </source>
</evidence>
<dbReference type="RefSeq" id="WP_207709600.1">
    <property type="nucleotide sequence ID" value="NZ_WEGH01000001.1"/>
</dbReference>
<dbReference type="Proteomes" id="UP000487268">
    <property type="component" value="Unassembled WGS sequence"/>
</dbReference>